<dbReference type="PANTHER" id="PTHR33164:SF44">
    <property type="entry name" value="TRANSCRIPTIONAL REGULATORY PROTEIN"/>
    <property type="match status" value="1"/>
</dbReference>
<dbReference type="SMART" id="SM00347">
    <property type="entry name" value="HTH_MARR"/>
    <property type="match status" value="1"/>
</dbReference>
<protein>
    <recommendedName>
        <fullName evidence="1">HTH marR-type domain-containing protein</fullName>
    </recommendedName>
</protein>
<dbReference type="EMBL" id="LJSN01000003">
    <property type="protein sequence ID" value="PNE37025.1"/>
    <property type="molecule type" value="Genomic_DNA"/>
</dbReference>
<dbReference type="Gene3D" id="1.10.10.10">
    <property type="entry name" value="Winged helix-like DNA-binding domain superfamily/Winged helix DNA-binding domain"/>
    <property type="match status" value="1"/>
</dbReference>
<dbReference type="PROSITE" id="PS50995">
    <property type="entry name" value="HTH_MARR_2"/>
    <property type="match status" value="1"/>
</dbReference>
<comment type="caution">
    <text evidence="2">The sequence shown here is derived from an EMBL/GenBank/DDBJ whole genome shotgun (WGS) entry which is preliminary data.</text>
</comment>
<dbReference type="Pfam" id="PF12802">
    <property type="entry name" value="MarR_2"/>
    <property type="match status" value="1"/>
</dbReference>
<evidence type="ECO:0000313" key="2">
    <source>
        <dbReference type="EMBL" id="PNE37025.1"/>
    </source>
</evidence>
<reference evidence="3" key="1">
    <citation type="submission" date="2015-09" db="EMBL/GenBank/DDBJ databases">
        <authorList>
            <person name="Graham D.E."/>
            <person name="Mahan K.M."/>
            <person name="Klingeman D.M."/>
            <person name="Fida T."/>
            <person name="Giannone R.J."/>
            <person name="Hettich R.L."/>
            <person name="Parry R.J."/>
            <person name="Spain J.C."/>
        </authorList>
    </citation>
    <scope>NUCLEOTIDE SEQUENCE [LARGE SCALE GENOMIC DNA]</scope>
    <source>
        <strain evidence="3">JCM 4701</strain>
    </source>
</reference>
<dbReference type="InterPro" id="IPR036390">
    <property type="entry name" value="WH_DNA-bd_sf"/>
</dbReference>
<dbReference type="GO" id="GO:0006950">
    <property type="term" value="P:response to stress"/>
    <property type="evidence" value="ECO:0007669"/>
    <property type="project" value="TreeGrafter"/>
</dbReference>
<evidence type="ECO:0000313" key="3">
    <source>
        <dbReference type="Proteomes" id="UP000236047"/>
    </source>
</evidence>
<dbReference type="InterPro" id="IPR039422">
    <property type="entry name" value="MarR/SlyA-like"/>
</dbReference>
<keyword evidence="3" id="KW-1185">Reference proteome</keyword>
<dbReference type="SUPFAM" id="SSF46785">
    <property type="entry name" value="Winged helix' DNA-binding domain"/>
    <property type="match status" value="1"/>
</dbReference>
<accession>A0A2N8P7M5</accession>
<evidence type="ECO:0000259" key="1">
    <source>
        <dbReference type="PROSITE" id="PS50995"/>
    </source>
</evidence>
<dbReference type="InterPro" id="IPR000835">
    <property type="entry name" value="HTH_MarR-typ"/>
</dbReference>
<gene>
    <name evidence="2" type="ORF">AOB60_21630</name>
</gene>
<dbReference type="Proteomes" id="UP000236047">
    <property type="component" value="Unassembled WGS sequence"/>
</dbReference>
<dbReference type="AlphaFoldDB" id="A0A2N8P7M5"/>
<name>A0A2N8P7M5_STRNR</name>
<proteinExistence type="predicted"/>
<dbReference type="GO" id="GO:0003700">
    <property type="term" value="F:DNA-binding transcription factor activity"/>
    <property type="evidence" value="ECO:0007669"/>
    <property type="project" value="InterPro"/>
</dbReference>
<dbReference type="PANTHER" id="PTHR33164">
    <property type="entry name" value="TRANSCRIPTIONAL REGULATOR, MARR FAMILY"/>
    <property type="match status" value="1"/>
</dbReference>
<organism evidence="2 3">
    <name type="scientific">Streptomyces noursei</name>
    <name type="common">Streptomyces albulus</name>
    <dbReference type="NCBI Taxonomy" id="1971"/>
    <lineage>
        <taxon>Bacteria</taxon>
        <taxon>Bacillati</taxon>
        <taxon>Actinomycetota</taxon>
        <taxon>Actinomycetes</taxon>
        <taxon>Kitasatosporales</taxon>
        <taxon>Streptomycetaceae</taxon>
        <taxon>Streptomyces</taxon>
    </lineage>
</organism>
<feature type="domain" description="HTH marR-type" evidence="1">
    <location>
        <begin position="1"/>
        <end position="142"/>
    </location>
</feature>
<dbReference type="RefSeq" id="WP_102924754.1">
    <property type="nucleotide sequence ID" value="NZ_LJSN01000003.1"/>
</dbReference>
<dbReference type="InterPro" id="IPR036388">
    <property type="entry name" value="WH-like_DNA-bd_sf"/>
</dbReference>
<sequence length="170" mass="18862">MLDPSRPDAFDRDFTLFYFAYRAFTGAADEALAEHGMGRAHHRILTFLAYSPGMSVGELCDTLDLTKQAINAPLRRLIDENLVHVAPGAKDRRRKELHLTDRGAALERTLHARQRALFHTALQQAGPTATEGWRAVLAPLAGADWSAFTAAVADRERTTGDDEEHHTRST</sequence>